<dbReference type="EMBL" id="PDOE01000001">
    <property type="protein sequence ID" value="RKL69228.1"/>
    <property type="molecule type" value="Genomic_DNA"/>
</dbReference>
<sequence length="68" mass="7792">MKRIEWILAISLVVIGLSCLTMSANWLVTPDSMRPYLNTLFLICFWACVPIIVATLLYLIFRKKKGDS</sequence>
<feature type="transmembrane region" description="Helical" evidence="1">
    <location>
        <begin position="40"/>
        <end position="61"/>
    </location>
</feature>
<evidence type="ECO:0000313" key="2">
    <source>
        <dbReference type="EMBL" id="RKL69228.1"/>
    </source>
</evidence>
<organism evidence="2 3">
    <name type="scientific">Salipaludibacillus neizhouensis</name>
    <dbReference type="NCBI Taxonomy" id="885475"/>
    <lineage>
        <taxon>Bacteria</taxon>
        <taxon>Bacillati</taxon>
        <taxon>Bacillota</taxon>
        <taxon>Bacilli</taxon>
        <taxon>Bacillales</taxon>
        <taxon>Bacillaceae</taxon>
    </lineage>
</organism>
<keyword evidence="1" id="KW-0812">Transmembrane</keyword>
<evidence type="ECO:0000256" key="1">
    <source>
        <dbReference type="SAM" id="Phobius"/>
    </source>
</evidence>
<reference evidence="2 3" key="1">
    <citation type="submission" date="2017-10" db="EMBL/GenBank/DDBJ databases">
        <title>Bacillus sp. nov., a halophilic bacterium isolated from a Keqin Lake.</title>
        <authorList>
            <person name="Wang H."/>
        </authorList>
    </citation>
    <scope>NUCLEOTIDE SEQUENCE [LARGE SCALE GENOMIC DNA]</scope>
    <source>
        <strain evidence="2 3">KCTC 13187</strain>
    </source>
</reference>
<comment type="caution">
    <text evidence="2">The sequence shown here is derived from an EMBL/GenBank/DDBJ whole genome shotgun (WGS) entry which is preliminary data.</text>
</comment>
<dbReference type="PROSITE" id="PS51257">
    <property type="entry name" value="PROKAR_LIPOPROTEIN"/>
    <property type="match status" value="1"/>
</dbReference>
<feature type="transmembrane region" description="Helical" evidence="1">
    <location>
        <begin position="7"/>
        <end position="28"/>
    </location>
</feature>
<keyword evidence="1" id="KW-0472">Membrane</keyword>
<dbReference type="Proteomes" id="UP000281498">
    <property type="component" value="Unassembled WGS sequence"/>
</dbReference>
<protein>
    <submittedName>
        <fullName evidence="2">Uncharacterized protein</fullName>
    </submittedName>
</protein>
<dbReference type="AlphaFoldDB" id="A0A3A9KC61"/>
<name>A0A3A9KC61_9BACI</name>
<proteinExistence type="predicted"/>
<keyword evidence="3" id="KW-1185">Reference proteome</keyword>
<accession>A0A3A9KC61</accession>
<keyword evidence="1" id="KW-1133">Transmembrane helix</keyword>
<gene>
    <name evidence="2" type="ORF">CR203_04135</name>
</gene>
<evidence type="ECO:0000313" key="3">
    <source>
        <dbReference type="Proteomes" id="UP000281498"/>
    </source>
</evidence>
<dbReference type="OrthoDB" id="2643649at2"/>